<organism evidence="7 8">
    <name type="scientific">Blastopirellula marina</name>
    <dbReference type="NCBI Taxonomy" id="124"/>
    <lineage>
        <taxon>Bacteria</taxon>
        <taxon>Pseudomonadati</taxon>
        <taxon>Planctomycetota</taxon>
        <taxon>Planctomycetia</taxon>
        <taxon>Pirellulales</taxon>
        <taxon>Pirellulaceae</taxon>
        <taxon>Blastopirellula</taxon>
    </lineage>
</organism>
<dbReference type="RefSeq" id="WP_105358798.1">
    <property type="nucleotide sequence ID" value="NZ_PUIB01000025.1"/>
</dbReference>
<dbReference type="InterPro" id="IPR056798">
    <property type="entry name" value="ADH_Fe_C"/>
</dbReference>
<evidence type="ECO:0000256" key="4">
    <source>
        <dbReference type="ARBA" id="ARBA00023027"/>
    </source>
</evidence>
<feature type="domain" description="Alcohol dehydrogenase iron-type/glycerol dehydrogenase GldA" evidence="5">
    <location>
        <begin position="10"/>
        <end position="177"/>
    </location>
</feature>
<keyword evidence="3" id="KW-0560">Oxidoreductase</keyword>
<dbReference type="Proteomes" id="UP000239388">
    <property type="component" value="Unassembled WGS sequence"/>
</dbReference>
<dbReference type="InterPro" id="IPR001670">
    <property type="entry name" value="ADH_Fe/GldA"/>
</dbReference>
<comment type="cofactor">
    <cofactor evidence="1">
        <name>Fe cation</name>
        <dbReference type="ChEBI" id="CHEBI:24875"/>
    </cofactor>
</comment>
<dbReference type="Pfam" id="PF00465">
    <property type="entry name" value="Fe-ADH"/>
    <property type="match status" value="1"/>
</dbReference>
<name>A0A2S8F843_9BACT</name>
<dbReference type="GO" id="GO:0046872">
    <property type="term" value="F:metal ion binding"/>
    <property type="evidence" value="ECO:0007669"/>
    <property type="project" value="InterPro"/>
</dbReference>
<dbReference type="PANTHER" id="PTHR11496:SF102">
    <property type="entry name" value="ALCOHOL DEHYDROGENASE 4"/>
    <property type="match status" value="1"/>
</dbReference>
<sequence>MIPFDFQPRTRIVFGPDCLQRLGELAKELGATRALVVSDPGIIQAGHTQRGIDILEAAGVQTFLFDGVQENPTTNNVAAGVSFAKEHAPHVIVGLGGGSAMDCAKGINFLLTNGGEMKDYWGVGKATQEMLPMIAVPTTAGTGSEAQSFALITDAETHAKMACGDKKAACRIALLDPALTVTQPQKVTALTGIDAISHALETFVTKKRNEVSLAFSREAWRLLAANFTKVLREPENLEARGAMQLGACFAGLAIENSMLGAAHAMANPLTAHYGVVHGQAVAVMLPTVIRYNGEAFNKLYQDILRIPVDLLDYPSVESGAGGLAELVESWVDQAGLATHLGQLSINGEKLADLSLDAAKQWTGSFNPREVDAAEFSKLYQSAMDH</sequence>
<evidence type="ECO:0000256" key="2">
    <source>
        <dbReference type="ARBA" id="ARBA00007358"/>
    </source>
</evidence>
<evidence type="ECO:0000259" key="5">
    <source>
        <dbReference type="Pfam" id="PF00465"/>
    </source>
</evidence>
<gene>
    <name evidence="7" type="ORF">C5Y98_25900</name>
</gene>
<dbReference type="AlphaFoldDB" id="A0A2S8F843"/>
<comment type="similarity">
    <text evidence="2">Belongs to the iron-containing alcohol dehydrogenase family.</text>
</comment>
<dbReference type="FunFam" id="3.40.50.1970:FF:000003">
    <property type="entry name" value="Alcohol dehydrogenase, iron-containing"/>
    <property type="match status" value="1"/>
</dbReference>
<comment type="caution">
    <text evidence="7">The sequence shown here is derived from an EMBL/GenBank/DDBJ whole genome shotgun (WGS) entry which is preliminary data.</text>
</comment>
<evidence type="ECO:0000313" key="8">
    <source>
        <dbReference type="Proteomes" id="UP000239388"/>
    </source>
</evidence>
<proteinExistence type="inferred from homology"/>
<dbReference type="Gene3D" id="1.20.1090.10">
    <property type="entry name" value="Dehydroquinate synthase-like - alpha domain"/>
    <property type="match status" value="1"/>
</dbReference>
<evidence type="ECO:0000259" key="6">
    <source>
        <dbReference type="Pfam" id="PF25137"/>
    </source>
</evidence>
<feature type="domain" description="Fe-containing alcohol dehydrogenase-like C-terminal" evidence="6">
    <location>
        <begin position="188"/>
        <end position="383"/>
    </location>
</feature>
<dbReference type="OrthoDB" id="9804734at2"/>
<evidence type="ECO:0000256" key="3">
    <source>
        <dbReference type="ARBA" id="ARBA00023002"/>
    </source>
</evidence>
<dbReference type="SUPFAM" id="SSF56796">
    <property type="entry name" value="Dehydroquinate synthase-like"/>
    <property type="match status" value="1"/>
</dbReference>
<dbReference type="InterPro" id="IPR018211">
    <property type="entry name" value="ADH_Fe_CS"/>
</dbReference>
<dbReference type="Pfam" id="PF25137">
    <property type="entry name" value="ADH_Fe_C"/>
    <property type="match status" value="1"/>
</dbReference>
<dbReference type="PANTHER" id="PTHR11496">
    <property type="entry name" value="ALCOHOL DEHYDROGENASE"/>
    <property type="match status" value="1"/>
</dbReference>
<reference evidence="7 8" key="1">
    <citation type="submission" date="2018-02" db="EMBL/GenBank/DDBJ databases">
        <title>Comparative genomes isolates from brazilian mangrove.</title>
        <authorList>
            <person name="Araujo J.E."/>
            <person name="Taketani R.G."/>
            <person name="Silva M.C.P."/>
            <person name="Loureco M.V."/>
            <person name="Andreote F.D."/>
        </authorList>
    </citation>
    <scope>NUCLEOTIDE SEQUENCE [LARGE SCALE GENOMIC DNA]</scope>
    <source>
        <strain evidence="7 8">NAP PRIS-MGV</strain>
    </source>
</reference>
<dbReference type="InterPro" id="IPR039697">
    <property type="entry name" value="Alcohol_dehydrogenase_Fe"/>
</dbReference>
<dbReference type="EMBL" id="PUIB01000025">
    <property type="protein sequence ID" value="PQO28331.1"/>
    <property type="molecule type" value="Genomic_DNA"/>
</dbReference>
<dbReference type="PROSITE" id="PS00913">
    <property type="entry name" value="ADH_IRON_1"/>
    <property type="match status" value="1"/>
</dbReference>
<keyword evidence="4" id="KW-0520">NAD</keyword>
<evidence type="ECO:0000256" key="1">
    <source>
        <dbReference type="ARBA" id="ARBA00001962"/>
    </source>
</evidence>
<protein>
    <submittedName>
        <fullName evidence="7">Alcohol dehydrogenase</fullName>
    </submittedName>
</protein>
<accession>A0A2S8F843</accession>
<dbReference type="GO" id="GO:0004022">
    <property type="term" value="F:alcohol dehydrogenase (NAD+) activity"/>
    <property type="evidence" value="ECO:0007669"/>
    <property type="project" value="TreeGrafter"/>
</dbReference>
<dbReference type="Gene3D" id="3.40.50.1970">
    <property type="match status" value="1"/>
</dbReference>
<evidence type="ECO:0000313" key="7">
    <source>
        <dbReference type="EMBL" id="PQO28331.1"/>
    </source>
</evidence>
<dbReference type="CDD" id="cd08551">
    <property type="entry name" value="Fe-ADH"/>
    <property type="match status" value="1"/>
</dbReference>